<reference evidence="2" key="1">
    <citation type="journal article" date="2022" name="New Phytol.">
        <title>Evolutionary transition to the ectomycorrhizal habit in the genomes of a hyperdiverse lineage of mushroom-forming fungi.</title>
        <authorList>
            <person name="Looney B."/>
            <person name="Miyauchi S."/>
            <person name="Morin E."/>
            <person name="Drula E."/>
            <person name="Courty P.E."/>
            <person name="Kohler A."/>
            <person name="Kuo A."/>
            <person name="LaButti K."/>
            <person name="Pangilinan J."/>
            <person name="Lipzen A."/>
            <person name="Riley R."/>
            <person name="Andreopoulos W."/>
            <person name="He G."/>
            <person name="Johnson J."/>
            <person name="Nolan M."/>
            <person name="Tritt A."/>
            <person name="Barry K.W."/>
            <person name="Grigoriev I.V."/>
            <person name="Nagy L.G."/>
            <person name="Hibbett D."/>
            <person name="Henrissat B."/>
            <person name="Matheny P.B."/>
            <person name="Labbe J."/>
            <person name="Martin F.M."/>
        </authorList>
    </citation>
    <scope>NUCLEOTIDE SEQUENCE</scope>
    <source>
        <strain evidence="2">BPL690</strain>
    </source>
</reference>
<name>A0AAD4LY25_9AGAM</name>
<comment type="caution">
    <text evidence="2">The sequence shown here is derived from an EMBL/GenBank/DDBJ whole genome shotgun (WGS) entry which is preliminary data.</text>
</comment>
<gene>
    <name evidence="2" type="ORF">B0F90DRAFT_1219973</name>
</gene>
<sequence length="149" mass="17543">MMKFTYYPNSLHLLAYLPKPFHPHAQLLLLFNFNLFSFFLLFTTYPTFSDAFLRSLFFSTYSFALCPSFSFRQPPPYFFFFPKFRASLQLTINSTLPMRNLTFKFRAKEKKKKNQFVAAVEAGELRAGTLIQKIPLFCFACATRHTLRI</sequence>
<dbReference type="AlphaFoldDB" id="A0AAD4LY25"/>
<evidence type="ECO:0000313" key="2">
    <source>
        <dbReference type="EMBL" id="KAI0294886.1"/>
    </source>
</evidence>
<keyword evidence="1" id="KW-1133">Transmembrane helix</keyword>
<accession>A0AAD4LY25</accession>
<keyword evidence="1" id="KW-0472">Membrane</keyword>
<evidence type="ECO:0000256" key="1">
    <source>
        <dbReference type="SAM" id="Phobius"/>
    </source>
</evidence>
<protein>
    <recommendedName>
        <fullName evidence="4">Transmembrane protein</fullName>
    </recommendedName>
</protein>
<proteinExistence type="predicted"/>
<dbReference type="EMBL" id="WTXG01000066">
    <property type="protein sequence ID" value="KAI0294886.1"/>
    <property type="molecule type" value="Genomic_DNA"/>
</dbReference>
<dbReference type="Proteomes" id="UP001203297">
    <property type="component" value="Unassembled WGS sequence"/>
</dbReference>
<feature type="transmembrane region" description="Helical" evidence="1">
    <location>
        <begin position="27"/>
        <end position="45"/>
    </location>
</feature>
<keyword evidence="3" id="KW-1185">Reference proteome</keyword>
<evidence type="ECO:0008006" key="4">
    <source>
        <dbReference type="Google" id="ProtNLM"/>
    </source>
</evidence>
<organism evidence="2 3">
    <name type="scientific">Multifurca ochricompacta</name>
    <dbReference type="NCBI Taxonomy" id="376703"/>
    <lineage>
        <taxon>Eukaryota</taxon>
        <taxon>Fungi</taxon>
        <taxon>Dikarya</taxon>
        <taxon>Basidiomycota</taxon>
        <taxon>Agaricomycotina</taxon>
        <taxon>Agaricomycetes</taxon>
        <taxon>Russulales</taxon>
        <taxon>Russulaceae</taxon>
        <taxon>Multifurca</taxon>
    </lineage>
</organism>
<keyword evidence="1" id="KW-0812">Transmembrane</keyword>
<evidence type="ECO:0000313" key="3">
    <source>
        <dbReference type="Proteomes" id="UP001203297"/>
    </source>
</evidence>